<keyword evidence="2" id="KW-0378">Hydrolase</keyword>
<dbReference type="Pfam" id="PF04101">
    <property type="entry name" value="Glyco_tran_28_C"/>
    <property type="match status" value="1"/>
</dbReference>
<proteinExistence type="predicted"/>
<reference evidence="2 3" key="1">
    <citation type="submission" date="2023-05" db="EMBL/GenBank/DDBJ databases">
        <title>Marinobacter albus sp. nov., a marine bacterium isolated from sand in a coastal intertidal zone of huludao.</title>
        <authorList>
            <person name="Deng T."/>
        </authorList>
    </citation>
    <scope>NUCLEOTIDE SEQUENCE [LARGE SCALE GENOMIC DNA]</scope>
    <source>
        <strain evidence="2 3">M216</strain>
    </source>
</reference>
<name>A0ABT7HCH9_9GAMM</name>
<sequence length="365" mass="38998">MVDNLRVVFRVDASLEIGSGHVMRCLTLAAALAEKGARCTFVMRELPGSLAVMVGGRGHEVRMLPEREAPNSESLPGHAGWLRTDWETDAADTIAEIRDARPDWLVVDHYALDARWEQALADSAESLLVIDDLADRPHVCDVLLDQNLGRSQSDYDGLLPTDAGQLIGPRYALLRPEFAQKRARSLARRRSGDVKTILVSMGGVDSENVTGDVLRALDSVEELASCHVTVVMGGGSPHAEEISGLVQRMHLRARVMVNVGDMASLMSDADLAIGAAGGTAWERCCLGLPSLLIVMAANQKPGTDALDRAGAALAIGDRRHISKTLAGAVGSLLDPVELRAMSDRAASLCDGEGVRRVVAQMLGES</sequence>
<dbReference type="EC" id="3.6.1.57" evidence="2"/>
<dbReference type="Proteomes" id="UP001223547">
    <property type="component" value="Unassembled WGS sequence"/>
</dbReference>
<dbReference type="InterPro" id="IPR007235">
    <property type="entry name" value="Glyco_trans_28_C"/>
</dbReference>
<dbReference type="InterPro" id="IPR020023">
    <property type="entry name" value="PseG"/>
</dbReference>
<evidence type="ECO:0000259" key="1">
    <source>
        <dbReference type="Pfam" id="PF04101"/>
    </source>
</evidence>
<gene>
    <name evidence="2" type="primary">pseG</name>
    <name evidence="2" type="ORF">QQF73_06490</name>
</gene>
<dbReference type="GO" id="GO:0016787">
    <property type="term" value="F:hydrolase activity"/>
    <property type="evidence" value="ECO:0007669"/>
    <property type="project" value="UniProtKB-KW"/>
</dbReference>
<dbReference type="EMBL" id="JASSQD010000001">
    <property type="protein sequence ID" value="MDK9557271.1"/>
    <property type="molecule type" value="Genomic_DNA"/>
</dbReference>
<dbReference type="Gene3D" id="3.40.50.11190">
    <property type="match status" value="1"/>
</dbReference>
<keyword evidence="3" id="KW-1185">Reference proteome</keyword>
<dbReference type="Gene3D" id="3.40.50.2000">
    <property type="entry name" value="Glycogen Phosphorylase B"/>
    <property type="match status" value="1"/>
</dbReference>
<feature type="domain" description="Glycosyl transferase family 28 C-terminal" evidence="1">
    <location>
        <begin position="218"/>
        <end position="344"/>
    </location>
</feature>
<dbReference type="SUPFAM" id="SSF53756">
    <property type="entry name" value="UDP-Glycosyltransferase/glycogen phosphorylase"/>
    <property type="match status" value="1"/>
</dbReference>
<evidence type="ECO:0000313" key="2">
    <source>
        <dbReference type="EMBL" id="MDK9557271.1"/>
    </source>
</evidence>
<dbReference type="NCBIfam" id="TIGR03590">
    <property type="entry name" value="PseG"/>
    <property type="match status" value="1"/>
</dbReference>
<dbReference type="PANTHER" id="PTHR21015:SF22">
    <property type="entry name" value="GLYCOSYLTRANSFERASE"/>
    <property type="match status" value="1"/>
</dbReference>
<evidence type="ECO:0000313" key="3">
    <source>
        <dbReference type="Proteomes" id="UP001223547"/>
    </source>
</evidence>
<dbReference type="PANTHER" id="PTHR21015">
    <property type="entry name" value="UDP-N-ACETYLGLUCOSAMINE--N-ACETYLMURAMYL-(PENTAPEPTIDE) PYROPHOSPHORYL-UNDECAPRENOL N-ACETYLGLUCOSAMINE TRANSFERASE 1"/>
    <property type="match status" value="1"/>
</dbReference>
<accession>A0ABT7HCH9</accession>
<organism evidence="2 3">
    <name type="scientific">Marinobacter albus</name>
    <dbReference type="NCBI Taxonomy" id="3030833"/>
    <lineage>
        <taxon>Bacteria</taxon>
        <taxon>Pseudomonadati</taxon>
        <taxon>Pseudomonadota</taxon>
        <taxon>Gammaproteobacteria</taxon>
        <taxon>Pseudomonadales</taxon>
        <taxon>Marinobacteraceae</taxon>
        <taxon>Marinobacter</taxon>
    </lineage>
</organism>
<protein>
    <submittedName>
        <fullName evidence="2">UDP-2,4-diacetamido-2,4, 6-trideoxy-beta-L-altropyranose hydrolase</fullName>
        <ecNumber evidence="2">3.6.1.57</ecNumber>
    </submittedName>
</protein>
<dbReference type="RefSeq" id="WP_285367662.1">
    <property type="nucleotide sequence ID" value="NZ_JASSQD010000001.1"/>
</dbReference>
<comment type="caution">
    <text evidence="2">The sequence shown here is derived from an EMBL/GenBank/DDBJ whole genome shotgun (WGS) entry which is preliminary data.</text>
</comment>